<accession>A0ABX1F5D2</accession>
<sequence length="226" mass="23472">MRRALPALLLALAAAPAPAQATSDPMEGLNRRIHGFNRLVQAHVLDPVVAAYVTHAPAPVRTGIANAFANLREPLTALSGLAVGDFGLAWNATARFGINSSLGLGGVRDSAAEWGWPRREAGPADAVCAWGVPSGPYVVLPILGPSTLRDAGALLASSAGLAQALGPQIFIPWRGGDLMVEYSAIAAELGRVEAQSLDAYAVYRSAYLQRRAAACPIDRAAAATED</sequence>
<evidence type="ECO:0000313" key="4">
    <source>
        <dbReference type="EMBL" id="NKE47574.1"/>
    </source>
</evidence>
<evidence type="ECO:0000256" key="3">
    <source>
        <dbReference type="SAM" id="SignalP"/>
    </source>
</evidence>
<evidence type="ECO:0000256" key="2">
    <source>
        <dbReference type="ARBA" id="ARBA00022729"/>
    </source>
</evidence>
<keyword evidence="4" id="KW-0449">Lipoprotein</keyword>
<dbReference type="EMBL" id="JAAVTX010000006">
    <property type="protein sequence ID" value="NKE47574.1"/>
    <property type="molecule type" value="Genomic_DNA"/>
</dbReference>
<keyword evidence="5" id="KW-1185">Reference proteome</keyword>
<evidence type="ECO:0000256" key="1">
    <source>
        <dbReference type="ARBA" id="ARBA00010634"/>
    </source>
</evidence>
<dbReference type="RefSeq" id="WP_168053004.1">
    <property type="nucleotide sequence ID" value="NZ_JAATJR010000006.1"/>
</dbReference>
<comment type="similarity">
    <text evidence="1">Belongs to the MlaA family.</text>
</comment>
<dbReference type="Proteomes" id="UP000765160">
    <property type="component" value="Unassembled WGS sequence"/>
</dbReference>
<dbReference type="Pfam" id="PF04333">
    <property type="entry name" value="MlaA"/>
    <property type="match status" value="1"/>
</dbReference>
<feature type="chain" id="PRO_5046325208" evidence="3">
    <location>
        <begin position="22"/>
        <end position="226"/>
    </location>
</feature>
<proteinExistence type="inferred from homology"/>
<keyword evidence="2 3" id="KW-0732">Signal</keyword>
<evidence type="ECO:0000313" key="5">
    <source>
        <dbReference type="Proteomes" id="UP000765160"/>
    </source>
</evidence>
<comment type="caution">
    <text evidence="4">The sequence shown here is derived from an EMBL/GenBank/DDBJ whole genome shotgun (WGS) entry which is preliminary data.</text>
</comment>
<dbReference type="PANTHER" id="PTHR30035:SF3">
    <property type="entry name" value="INTERMEMBRANE PHOSPHOLIPID TRANSPORT SYSTEM LIPOPROTEIN MLAA"/>
    <property type="match status" value="1"/>
</dbReference>
<organism evidence="4 5">
    <name type="scientific">Falsiroseomonas frigidaquae</name>
    <dbReference type="NCBI Taxonomy" id="487318"/>
    <lineage>
        <taxon>Bacteria</taxon>
        <taxon>Pseudomonadati</taxon>
        <taxon>Pseudomonadota</taxon>
        <taxon>Alphaproteobacteria</taxon>
        <taxon>Acetobacterales</taxon>
        <taxon>Roseomonadaceae</taxon>
        <taxon>Falsiroseomonas</taxon>
    </lineage>
</organism>
<feature type="signal peptide" evidence="3">
    <location>
        <begin position="1"/>
        <end position="21"/>
    </location>
</feature>
<dbReference type="InterPro" id="IPR007428">
    <property type="entry name" value="MlaA"/>
</dbReference>
<dbReference type="PANTHER" id="PTHR30035">
    <property type="entry name" value="LIPOPROTEIN VACJ-RELATED"/>
    <property type="match status" value="1"/>
</dbReference>
<reference evidence="4 5" key="1">
    <citation type="submission" date="2020-03" db="EMBL/GenBank/DDBJ databases">
        <title>Roseomonas selenitidurans sp. nov. isolated from soil.</title>
        <authorList>
            <person name="Liu H."/>
        </authorList>
    </citation>
    <scope>NUCLEOTIDE SEQUENCE [LARGE SCALE GENOMIC DNA]</scope>
    <source>
        <strain evidence="4 5">JCM 15073</strain>
    </source>
</reference>
<dbReference type="PRINTS" id="PR01805">
    <property type="entry name" value="VACJLIPOPROT"/>
</dbReference>
<gene>
    <name evidence="4" type="ORF">HB662_22535</name>
</gene>
<protein>
    <submittedName>
        <fullName evidence="4">VacJ family lipoprotein</fullName>
    </submittedName>
</protein>
<name>A0ABX1F5D2_9PROT</name>